<organism evidence="5">
    <name type="scientific">hydrothermal vent metagenome</name>
    <dbReference type="NCBI Taxonomy" id="652676"/>
    <lineage>
        <taxon>unclassified sequences</taxon>
        <taxon>metagenomes</taxon>
        <taxon>ecological metagenomes</taxon>
    </lineage>
</organism>
<evidence type="ECO:0000313" key="5">
    <source>
        <dbReference type="EMBL" id="VAV90033.1"/>
    </source>
</evidence>
<dbReference type="SUPFAM" id="SSF46785">
    <property type="entry name" value="Winged helix' DNA-binding domain"/>
    <property type="match status" value="1"/>
</dbReference>
<keyword evidence="1" id="KW-0805">Transcription regulation</keyword>
<dbReference type="CDD" id="cd00090">
    <property type="entry name" value="HTH_ARSR"/>
    <property type="match status" value="1"/>
</dbReference>
<dbReference type="AlphaFoldDB" id="A0A3B0S0D9"/>
<dbReference type="Pfam" id="PF01638">
    <property type="entry name" value="HxlR"/>
    <property type="match status" value="1"/>
</dbReference>
<dbReference type="Gene3D" id="1.10.10.10">
    <property type="entry name" value="Winged helix-like DNA-binding domain superfamily/Winged helix DNA-binding domain"/>
    <property type="match status" value="1"/>
</dbReference>
<dbReference type="InterPro" id="IPR011991">
    <property type="entry name" value="ArsR-like_HTH"/>
</dbReference>
<sequence>PIGGALAVFAGRWKPEILWHLKDQPLRFNQLLRAIGGVSQKMLTQQLRQLERDGLIIRTQYPQIPPRVEYTCTQLADSLSPIFEALETWNQTHRQSISKAQQTYDKPQKQLV</sequence>
<gene>
    <name evidence="5" type="ORF">MNBD_ALPHA06-987</name>
</gene>
<dbReference type="PANTHER" id="PTHR33204:SF29">
    <property type="entry name" value="TRANSCRIPTIONAL REGULATOR"/>
    <property type="match status" value="1"/>
</dbReference>
<evidence type="ECO:0000256" key="2">
    <source>
        <dbReference type="ARBA" id="ARBA00023125"/>
    </source>
</evidence>
<evidence type="ECO:0000256" key="1">
    <source>
        <dbReference type="ARBA" id="ARBA00023015"/>
    </source>
</evidence>
<protein>
    <submittedName>
        <fullName evidence="5">Transcriptional regulator, HxlR family</fullName>
    </submittedName>
</protein>
<dbReference type="EMBL" id="UOEE01000101">
    <property type="protein sequence ID" value="VAV90033.1"/>
    <property type="molecule type" value="Genomic_DNA"/>
</dbReference>
<evidence type="ECO:0000256" key="3">
    <source>
        <dbReference type="ARBA" id="ARBA00023163"/>
    </source>
</evidence>
<feature type="domain" description="HTH hxlR-type" evidence="4">
    <location>
        <begin position="1"/>
        <end position="98"/>
    </location>
</feature>
<keyword evidence="3" id="KW-0804">Transcription</keyword>
<dbReference type="InterPro" id="IPR036390">
    <property type="entry name" value="WH_DNA-bd_sf"/>
</dbReference>
<keyword evidence="2" id="KW-0238">DNA-binding</keyword>
<dbReference type="PROSITE" id="PS51118">
    <property type="entry name" value="HTH_HXLR"/>
    <property type="match status" value="1"/>
</dbReference>
<dbReference type="PANTHER" id="PTHR33204">
    <property type="entry name" value="TRANSCRIPTIONAL REGULATOR, MARR FAMILY"/>
    <property type="match status" value="1"/>
</dbReference>
<accession>A0A3B0S0D9</accession>
<proteinExistence type="predicted"/>
<dbReference type="InterPro" id="IPR036388">
    <property type="entry name" value="WH-like_DNA-bd_sf"/>
</dbReference>
<evidence type="ECO:0000259" key="4">
    <source>
        <dbReference type="PROSITE" id="PS51118"/>
    </source>
</evidence>
<reference evidence="5" key="1">
    <citation type="submission" date="2018-06" db="EMBL/GenBank/DDBJ databases">
        <authorList>
            <person name="Zhirakovskaya E."/>
        </authorList>
    </citation>
    <scope>NUCLEOTIDE SEQUENCE</scope>
</reference>
<name>A0A3B0S0D9_9ZZZZ</name>
<feature type="non-terminal residue" evidence="5">
    <location>
        <position position="1"/>
    </location>
</feature>
<dbReference type="InterPro" id="IPR002577">
    <property type="entry name" value="HTH_HxlR"/>
</dbReference>
<dbReference type="GO" id="GO:0003677">
    <property type="term" value="F:DNA binding"/>
    <property type="evidence" value="ECO:0007669"/>
    <property type="project" value="UniProtKB-KW"/>
</dbReference>